<proteinExistence type="predicted"/>
<sequence>MLDRYSVQFAKQGKQNYLKILTYMAFPSIDKVTK</sequence>
<reference evidence="1" key="1">
    <citation type="submission" date="2018-02" db="EMBL/GenBank/DDBJ databases">
        <title>Rhizophora mucronata_Transcriptome.</title>
        <authorList>
            <person name="Meera S.P."/>
            <person name="Sreeshan A."/>
            <person name="Augustine A."/>
        </authorList>
    </citation>
    <scope>NUCLEOTIDE SEQUENCE</scope>
    <source>
        <tissue evidence="1">Leaf</tissue>
    </source>
</reference>
<evidence type="ECO:0000313" key="1">
    <source>
        <dbReference type="EMBL" id="MBX50409.1"/>
    </source>
</evidence>
<organism evidence="1">
    <name type="scientific">Rhizophora mucronata</name>
    <name type="common">Asiatic mangrove</name>
    <dbReference type="NCBI Taxonomy" id="61149"/>
    <lineage>
        <taxon>Eukaryota</taxon>
        <taxon>Viridiplantae</taxon>
        <taxon>Streptophyta</taxon>
        <taxon>Embryophyta</taxon>
        <taxon>Tracheophyta</taxon>
        <taxon>Spermatophyta</taxon>
        <taxon>Magnoliopsida</taxon>
        <taxon>eudicotyledons</taxon>
        <taxon>Gunneridae</taxon>
        <taxon>Pentapetalae</taxon>
        <taxon>rosids</taxon>
        <taxon>fabids</taxon>
        <taxon>Malpighiales</taxon>
        <taxon>Rhizophoraceae</taxon>
        <taxon>Rhizophora</taxon>
    </lineage>
</organism>
<accession>A0A2P2P6T4</accession>
<dbReference type="EMBL" id="GGEC01069925">
    <property type="protein sequence ID" value="MBX50409.1"/>
    <property type="molecule type" value="Transcribed_RNA"/>
</dbReference>
<protein>
    <submittedName>
        <fullName evidence="1">Uncharacterized protein</fullName>
    </submittedName>
</protein>
<dbReference type="AlphaFoldDB" id="A0A2P2P6T4"/>
<name>A0A2P2P6T4_RHIMU</name>